<evidence type="ECO:0000256" key="12">
    <source>
        <dbReference type="SAM" id="Phobius"/>
    </source>
</evidence>
<dbReference type="PANTHER" id="PTHR27000">
    <property type="entry name" value="LEUCINE-RICH REPEAT RECEPTOR-LIKE PROTEIN KINASE FAMILY PROTEIN-RELATED"/>
    <property type="match status" value="1"/>
</dbReference>
<evidence type="ECO:0000256" key="6">
    <source>
        <dbReference type="ARBA" id="ARBA00022729"/>
    </source>
</evidence>
<dbReference type="GO" id="GO:0005886">
    <property type="term" value="C:plasma membrane"/>
    <property type="evidence" value="ECO:0007669"/>
    <property type="project" value="UniProtKB-SubCell"/>
</dbReference>
<gene>
    <name evidence="14" type="ORF">ACH5RR_034798</name>
</gene>
<evidence type="ECO:0000313" key="14">
    <source>
        <dbReference type="EMBL" id="KAL3504957.1"/>
    </source>
</evidence>
<keyword evidence="6" id="KW-0732">Signal</keyword>
<dbReference type="GO" id="GO:0051707">
    <property type="term" value="P:response to other organism"/>
    <property type="evidence" value="ECO:0007669"/>
    <property type="project" value="UniProtKB-ARBA"/>
</dbReference>
<name>A0ABD2YBZ4_9GENT</name>
<proteinExistence type="inferred from homology"/>
<keyword evidence="7" id="KW-0677">Repeat</keyword>
<evidence type="ECO:0000256" key="3">
    <source>
        <dbReference type="ARBA" id="ARBA00009592"/>
    </source>
</evidence>
<dbReference type="SMART" id="SM00369">
    <property type="entry name" value="LRR_TYP"/>
    <property type="match status" value="10"/>
</dbReference>
<protein>
    <recommendedName>
        <fullName evidence="13">Leucine-rich repeat-containing N-terminal plant-type domain-containing protein</fullName>
    </recommendedName>
</protein>
<evidence type="ECO:0000256" key="9">
    <source>
        <dbReference type="ARBA" id="ARBA00023136"/>
    </source>
</evidence>
<dbReference type="InterPro" id="IPR001611">
    <property type="entry name" value="Leu-rich_rpt"/>
</dbReference>
<dbReference type="Pfam" id="PF00560">
    <property type="entry name" value="LRR_1"/>
    <property type="match status" value="3"/>
</dbReference>
<evidence type="ECO:0000256" key="8">
    <source>
        <dbReference type="ARBA" id="ARBA00022989"/>
    </source>
</evidence>
<dbReference type="Proteomes" id="UP001630127">
    <property type="component" value="Unassembled WGS sequence"/>
</dbReference>
<dbReference type="PANTHER" id="PTHR27000:SF803">
    <property type="entry name" value="RECEPTOR-LIKE PROTEIN 45"/>
    <property type="match status" value="1"/>
</dbReference>
<dbReference type="Gene3D" id="3.80.10.10">
    <property type="entry name" value="Ribonuclease Inhibitor"/>
    <property type="match status" value="2"/>
</dbReference>
<evidence type="ECO:0000256" key="4">
    <source>
        <dbReference type="ARBA" id="ARBA00022614"/>
    </source>
</evidence>
<keyword evidence="10" id="KW-0675">Receptor</keyword>
<dbReference type="Pfam" id="PF08263">
    <property type="entry name" value="LRRNT_2"/>
    <property type="match status" value="1"/>
</dbReference>
<keyword evidence="5 12" id="KW-0812">Transmembrane</keyword>
<reference evidence="14 15" key="1">
    <citation type="submission" date="2024-11" db="EMBL/GenBank/DDBJ databases">
        <title>A near-complete genome assembly of Cinchona calisaya.</title>
        <authorList>
            <person name="Lian D.C."/>
            <person name="Zhao X.W."/>
            <person name="Wei L."/>
        </authorList>
    </citation>
    <scope>NUCLEOTIDE SEQUENCE [LARGE SCALE GENOMIC DNA]</scope>
    <source>
        <tissue evidence="14">Nenye</tissue>
    </source>
</reference>
<dbReference type="AlphaFoldDB" id="A0ABD2YBZ4"/>
<dbReference type="PRINTS" id="PR00019">
    <property type="entry name" value="LEURICHRPT"/>
</dbReference>
<dbReference type="InterPro" id="IPR032675">
    <property type="entry name" value="LRR_dom_sf"/>
</dbReference>
<dbReference type="PROSITE" id="PS51450">
    <property type="entry name" value="LRR"/>
    <property type="match status" value="3"/>
</dbReference>
<keyword evidence="9 12" id="KW-0472">Membrane</keyword>
<keyword evidence="15" id="KW-1185">Reference proteome</keyword>
<dbReference type="InterPro" id="IPR003591">
    <property type="entry name" value="Leu-rich_rpt_typical-subtyp"/>
</dbReference>
<feature type="domain" description="Leucine-rich repeat-containing N-terminal plant-type" evidence="13">
    <location>
        <begin position="42"/>
        <end position="80"/>
    </location>
</feature>
<keyword evidence="4" id="KW-0433">Leucine-rich repeat</keyword>
<evidence type="ECO:0000256" key="2">
    <source>
        <dbReference type="ARBA" id="ARBA00004479"/>
    </source>
</evidence>
<dbReference type="FunFam" id="3.80.10.10:FF:000111">
    <property type="entry name" value="LRR receptor-like serine/threonine-protein kinase ERECTA"/>
    <property type="match status" value="1"/>
</dbReference>
<evidence type="ECO:0000256" key="11">
    <source>
        <dbReference type="ARBA" id="ARBA00023180"/>
    </source>
</evidence>
<dbReference type="SUPFAM" id="SSF52058">
    <property type="entry name" value="L domain-like"/>
    <property type="match status" value="2"/>
</dbReference>
<dbReference type="EMBL" id="JBJUIK010000014">
    <property type="protein sequence ID" value="KAL3504957.1"/>
    <property type="molecule type" value="Genomic_DNA"/>
</dbReference>
<dbReference type="InterPro" id="IPR013210">
    <property type="entry name" value="LRR_N_plant-typ"/>
</dbReference>
<evidence type="ECO:0000256" key="1">
    <source>
        <dbReference type="ARBA" id="ARBA00004162"/>
    </source>
</evidence>
<comment type="similarity">
    <text evidence="3">Belongs to the RLP family.</text>
</comment>
<comment type="caution">
    <text evidence="14">The sequence shown here is derived from an EMBL/GenBank/DDBJ whole genome shotgun (WGS) entry which is preliminary data.</text>
</comment>
<evidence type="ECO:0000259" key="13">
    <source>
        <dbReference type="Pfam" id="PF08263"/>
    </source>
</evidence>
<evidence type="ECO:0000256" key="7">
    <source>
        <dbReference type="ARBA" id="ARBA00022737"/>
    </source>
</evidence>
<keyword evidence="11" id="KW-0325">Glycoprotein</keyword>
<dbReference type="Pfam" id="PF13855">
    <property type="entry name" value="LRR_8"/>
    <property type="match status" value="2"/>
</dbReference>
<keyword evidence="8 12" id="KW-1133">Transmembrane helix</keyword>
<dbReference type="GO" id="GO:0006952">
    <property type="term" value="P:defense response"/>
    <property type="evidence" value="ECO:0007669"/>
    <property type="project" value="UniProtKB-ARBA"/>
</dbReference>
<accession>A0ABD2YBZ4</accession>
<evidence type="ECO:0000256" key="5">
    <source>
        <dbReference type="ARBA" id="ARBA00022692"/>
    </source>
</evidence>
<sequence>MEFTKFVQKWQLYSSHRALLSCIFWLILWHLFTSSNGATKEEERVALLQLRDSLNRPNGSALVNEWVGNDYCYWYGITCDRNLLVLQIYLSSRRQLGLGTWYPNATLLSHFENLESLYLSGNRIGSWIMPEALCRMSNLKVLDLSSNPLNGDIIPQIRCLPSLEELYLSTIYPSHAFIPALSALCELNNLRALDLSNNSINDENIPPCLLRNLSSLETLYLSRNLLSNSPRTLAALCGLRNLKVLNLRDNFLDESSIPSCLFNNGICRLQKLKTLNLNGNLIQGGIHPCLSKMTSLVSLDLSFNHFQGNLPSFIFSNLTSLIALYISDNEFDGTLSFATFANLSNLWFIDLSNNDLMVNTESPSWFPSFQLMFLNLRNCHLNNDQGRVVPSFIFHQTGVIPSCFNNITSWKKESELLPPSLMRISFSFGNDRLKVPLTTKGNSRVYEGTPLSFMTGLDLSTNQLTGYIPSQLGELIALHSLNLSFNILTGHIPKSFSIMEKLESLDLSHNNLVGSIPPEIVQLYFISTFNVSFNNLSGSIPFENNFRTFDESSYRGNKGLCGLPLDTACTSPNKKPPQQDEEEERAGIAESDFFFFSCIAVSYVVGFWVVILPLVVSKNWRRKHYAVVDSCIYICCNKFPGFLTRIKDCC</sequence>
<organism evidence="14 15">
    <name type="scientific">Cinchona calisaya</name>
    <dbReference type="NCBI Taxonomy" id="153742"/>
    <lineage>
        <taxon>Eukaryota</taxon>
        <taxon>Viridiplantae</taxon>
        <taxon>Streptophyta</taxon>
        <taxon>Embryophyta</taxon>
        <taxon>Tracheophyta</taxon>
        <taxon>Spermatophyta</taxon>
        <taxon>Magnoliopsida</taxon>
        <taxon>eudicotyledons</taxon>
        <taxon>Gunneridae</taxon>
        <taxon>Pentapetalae</taxon>
        <taxon>asterids</taxon>
        <taxon>lamiids</taxon>
        <taxon>Gentianales</taxon>
        <taxon>Rubiaceae</taxon>
        <taxon>Cinchonoideae</taxon>
        <taxon>Cinchoneae</taxon>
        <taxon>Cinchona</taxon>
    </lineage>
</organism>
<evidence type="ECO:0000313" key="15">
    <source>
        <dbReference type="Proteomes" id="UP001630127"/>
    </source>
</evidence>
<evidence type="ECO:0000256" key="10">
    <source>
        <dbReference type="ARBA" id="ARBA00023170"/>
    </source>
</evidence>
<comment type="subcellular location">
    <subcellularLocation>
        <location evidence="1">Cell membrane</location>
        <topology evidence="1">Single-pass membrane protein</topology>
    </subcellularLocation>
    <subcellularLocation>
        <location evidence="2">Membrane</location>
        <topology evidence="2">Single-pass type I membrane protein</topology>
    </subcellularLocation>
</comment>
<feature type="transmembrane region" description="Helical" evidence="12">
    <location>
        <begin position="593"/>
        <end position="616"/>
    </location>
</feature>